<evidence type="ECO:0000256" key="7">
    <source>
        <dbReference type="PROSITE-ProRule" id="PRU01360"/>
    </source>
</evidence>
<evidence type="ECO:0000313" key="12">
    <source>
        <dbReference type="Proteomes" id="UP001236569"/>
    </source>
</evidence>
<dbReference type="PANTHER" id="PTHR40980">
    <property type="entry name" value="PLUG DOMAIN-CONTAINING PROTEIN"/>
    <property type="match status" value="1"/>
</dbReference>
<evidence type="ECO:0000256" key="6">
    <source>
        <dbReference type="ARBA" id="ARBA00023237"/>
    </source>
</evidence>
<dbReference type="Pfam" id="PF14905">
    <property type="entry name" value="OMP_b-brl_3"/>
    <property type="match status" value="1"/>
</dbReference>
<dbReference type="EMBL" id="JASHID010000001">
    <property type="protein sequence ID" value="MDI9862782.1"/>
    <property type="molecule type" value="Genomic_DNA"/>
</dbReference>
<evidence type="ECO:0000259" key="10">
    <source>
        <dbReference type="Pfam" id="PF14905"/>
    </source>
</evidence>
<evidence type="ECO:0000313" key="11">
    <source>
        <dbReference type="EMBL" id="MDI9862782.1"/>
    </source>
</evidence>
<keyword evidence="4 7" id="KW-0812">Transmembrane</keyword>
<dbReference type="InterPro" id="IPR012910">
    <property type="entry name" value="Plug_dom"/>
</dbReference>
<dbReference type="Gene3D" id="2.170.130.10">
    <property type="entry name" value="TonB-dependent receptor, plug domain"/>
    <property type="match status" value="1"/>
</dbReference>
<dbReference type="RefSeq" id="WP_283368145.1">
    <property type="nucleotide sequence ID" value="NZ_JASHID010000001.1"/>
</dbReference>
<dbReference type="PANTHER" id="PTHR40980:SF4">
    <property type="entry name" value="TONB-DEPENDENT RECEPTOR-LIKE BETA-BARREL DOMAIN-CONTAINING PROTEIN"/>
    <property type="match status" value="1"/>
</dbReference>
<keyword evidence="6 7" id="KW-0998">Cell outer membrane</keyword>
<evidence type="ECO:0000256" key="5">
    <source>
        <dbReference type="ARBA" id="ARBA00023136"/>
    </source>
</evidence>
<dbReference type="Proteomes" id="UP001236569">
    <property type="component" value="Unassembled WGS sequence"/>
</dbReference>
<name>A0ABT6YH73_9BACT</name>
<dbReference type="Pfam" id="PF13715">
    <property type="entry name" value="CarbopepD_reg_2"/>
    <property type="match status" value="1"/>
</dbReference>
<proteinExistence type="inferred from homology"/>
<dbReference type="InterPro" id="IPR008969">
    <property type="entry name" value="CarboxyPept-like_regulatory"/>
</dbReference>
<dbReference type="InterPro" id="IPR041700">
    <property type="entry name" value="OMP_b-brl_3"/>
</dbReference>
<keyword evidence="3 7" id="KW-1134">Transmembrane beta strand</keyword>
<evidence type="ECO:0000259" key="9">
    <source>
        <dbReference type="Pfam" id="PF07715"/>
    </source>
</evidence>
<gene>
    <name evidence="11" type="ORF">QM480_00495</name>
</gene>
<dbReference type="InterPro" id="IPR037066">
    <property type="entry name" value="Plug_dom_sf"/>
</dbReference>
<dbReference type="InterPro" id="IPR039426">
    <property type="entry name" value="TonB-dep_rcpt-like"/>
</dbReference>
<keyword evidence="12" id="KW-1185">Reference proteome</keyword>
<sequence>MKSFGVLILTILLFFQTGYAQKSNRVIQGRLLDSLTHEVLPYATVRLETSENTKPHVVLTDDKGDFRFETTLKSNLTLRFDYMGYQKKAITVANEKGSLGIIFLRASTQLLESVTVTGVKPNMISSLEKQSFKASQFEAAKGGTATDVLKNIPSVTVNAEGEITVRGSKGFLILVNGKPSQIDAATLLAQIPANTIEKIEMITAPSAKYDADGKAGIINIVTKTGTNDGISLSTNVQYGLPRIKKYYNANEPQRYGADATINYRKGKIDATIAGNYLQNDIAGRREGDVNTTINQVFTQFPSDGERSLKRENYGVRGTLVYSLSKQDEISAGVYWGERSQYRTADIFYHNTKTDLSTGQVIGKTNYYNTNLVLKSGAFKVFNVDYTHKFHNNSTLTISSLYENALIDGYTKNRNLNINDYTDTLQYTYNTGYNPLNAIRLKADYEKKIGVGKLTLGYQFRQQQQDGNFVYLEKEGSNTPFVLNPLFTANVNVLNRIHGVYAQYAGTFKKWEFSTGIRYENALREFKDNKGNTPKVLNLSNIFPSANVLYNVDNSLKLKLSYSKRVQRSTNNELNPYPEREHSETMEQGDPNIRPEFIDVVEVGFTKDLKKVSLYGNVYGQFINDIVNRVNSVYNDTILNRIYTNAGKAQLLGSEIGITYLPVKKVKVFFGGNTYFLKMNGALFNNSVQVDNNGWVYSINTNISYQISPSLSTQFNMAYLSARNTAQGRDSRFYQPNISLKKTLMNNKMSIGVQWQNLAFGQMKVNEQRITTWGKDFYTTTNYIQETNIFMINISYLFNKTDKKAKLPASEFGEKEF</sequence>
<dbReference type="SUPFAM" id="SSF56935">
    <property type="entry name" value="Porins"/>
    <property type="match status" value="1"/>
</dbReference>
<keyword evidence="5 7" id="KW-0472">Membrane</keyword>
<dbReference type="InterPro" id="IPR036942">
    <property type="entry name" value="Beta-barrel_TonB_sf"/>
</dbReference>
<evidence type="ECO:0000256" key="4">
    <source>
        <dbReference type="ARBA" id="ARBA00022692"/>
    </source>
</evidence>
<comment type="similarity">
    <text evidence="7">Belongs to the TonB-dependent receptor family.</text>
</comment>
<feature type="domain" description="TonB-dependent receptor plug" evidence="9">
    <location>
        <begin position="130"/>
        <end position="216"/>
    </location>
</feature>
<evidence type="ECO:0000256" key="3">
    <source>
        <dbReference type="ARBA" id="ARBA00022452"/>
    </source>
</evidence>
<dbReference type="SUPFAM" id="SSF49464">
    <property type="entry name" value="Carboxypeptidase regulatory domain-like"/>
    <property type="match status" value="1"/>
</dbReference>
<comment type="caution">
    <text evidence="11">The sequence shown here is derived from an EMBL/GenBank/DDBJ whole genome shotgun (WGS) entry which is preliminary data.</text>
</comment>
<evidence type="ECO:0000256" key="8">
    <source>
        <dbReference type="SAM" id="MobiDB-lite"/>
    </source>
</evidence>
<dbReference type="Gene3D" id="2.40.170.20">
    <property type="entry name" value="TonB-dependent receptor, beta-barrel domain"/>
    <property type="match status" value="1"/>
</dbReference>
<dbReference type="Gene3D" id="2.60.40.1120">
    <property type="entry name" value="Carboxypeptidase-like, regulatory domain"/>
    <property type="match status" value="1"/>
</dbReference>
<protein>
    <submittedName>
        <fullName evidence="11">TonB-dependent receptor</fullName>
    </submittedName>
</protein>
<evidence type="ECO:0000256" key="2">
    <source>
        <dbReference type="ARBA" id="ARBA00022448"/>
    </source>
</evidence>
<accession>A0ABT6YH73</accession>
<dbReference type="PROSITE" id="PS52016">
    <property type="entry name" value="TONB_DEPENDENT_REC_3"/>
    <property type="match status" value="1"/>
</dbReference>
<dbReference type="Pfam" id="PF07715">
    <property type="entry name" value="Plug"/>
    <property type="match status" value="1"/>
</dbReference>
<keyword evidence="2 7" id="KW-0813">Transport</keyword>
<comment type="subcellular location">
    <subcellularLocation>
        <location evidence="1 7">Cell outer membrane</location>
        <topology evidence="1 7">Multi-pass membrane protein</topology>
    </subcellularLocation>
</comment>
<feature type="domain" description="Outer membrane protein beta-barrel" evidence="10">
    <location>
        <begin position="387"/>
        <end position="795"/>
    </location>
</feature>
<feature type="region of interest" description="Disordered" evidence="8">
    <location>
        <begin position="568"/>
        <end position="588"/>
    </location>
</feature>
<evidence type="ECO:0000256" key="1">
    <source>
        <dbReference type="ARBA" id="ARBA00004571"/>
    </source>
</evidence>
<organism evidence="11 12">
    <name type="scientific">Flectobacillus longus</name>
    <dbReference type="NCBI Taxonomy" id="2984207"/>
    <lineage>
        <taxon>Bacteria</taxon>
        <taxon>Pseudomonadati</taxon>
        <taxon>Bacteroidota</taxon>
        <taxon>Cytophagia</taxon>
        <taxon>Cytophagales</taxon>
        <taxon>Flectobacillaceae</taxon>
        <taxon>Flectobacillus</taxon>
    </lineage>
</organism>
<reference evidence="11 12" key="1">
    <citation type="submission" date="2023-05" db="EMBL/GenBank/DDBJ databases">
        <title>Novel species of genus Flectobacillus isolated from stream in China.</title>
        <authorList>
            <person name="Lu H."/>
        </authorList>
    </citation>
    <scope>NUCLEOTIDE SEQUENCE [LARGE SCALE GENOMIC DNA]</scope>
    <source>
        <strain evidence="11 12">DC10W</strain>
    </source>
</reference>
<keyword evidence="11" id="KW-0675">Receptor</keyword>